<dbReference type="InterPro" id="IPR006037">
    <property type="entry name" value="RCK_C"/>
</dbReference>
<dbReference type="Proteomes" id="UP000282323">
    <property type="component" value="Unassembled WGS sequence"/>
</dbReference>
<comment type="subcellular location">
    <subcellularLocation>
        <location evidence="2">Cell membrane</location>
        <topology evidence="2">Multi-pass membrane protein</topology>
    </subcellularLocation>
</comment>
<dbReference type="Gene3D" id="3.30.70.1450">
    <property type="entry name" value="Regulator of K+ conductance, C-terminal domain"/>
    <property type="match status" value="1"/>
</dbReference>
<gene>
    <name evidence="16" type="ORF">EA473_08655</name>
</gene>
<dbReference type="EMBL" id="REGA01000005">
    <property type="protein sequence ID" value="RQG95513.1"/>
    <property type="molecule type" value="Genomic_DNA"/>
</dbReference>
<evidence type="ECO:0000256" key="2">
    <source>
        <dbReference type="ARBA" id="ARBA00004651"/>
    </source>
</evidence>
<dbReference type="Pfam" id="PF02254">
    <property type="entry name" value="TrkA_N"/>
    <property type="match status" value="1"/>
</dbReference>
<feature type="domain" description="RCK C-terminal" evidence="15">
    <location>
        <begin position="532"/>
        <end position="617"/>
    </location>
</feature>
<organism evidence="16 17">
    <name type="scientific">Natrarchaeobius chitinivorans</name>
    <dbReference type="NCBI Taxonomy" id="1679083"/>
    <lineage>
        <taxon>Archaea</taxon>
        <taxon>Methanobacteriati</taxon>
        <taxon>Methanobacteriota</taxon>
        <taxon>Stenosarchaea group</taxon>
        <taxon>Halobacteria</taxon>
        <taxon>Halobacteriales</taxon>
        <taxon>Natrialbaceae</taxon>
        <taxon>Natrarchaeobius</taxon>
    </lineage>
</organism>
<reference evidence="16 17" key="1">
    <citation type="submission" date="2018-10" db="EMBL/GenBank/DDBJ databases">
        <title>Natrarchaeobius chitinivorans gen. nov., sp. nov., and Natrarchaeobius haloalkaliphilus sp. nov., alkaliphilic, chitin-utilizing haloarchaea from hypersaline alkaline lakes.</title>
        <authorList>
            <person name="Sorokin D.Y."/>
            <person name="Elcheninov A.G."/>
            <person name="Kostrikina N.A."/>
            <person name="Bale N.J."/>
            <person name="Sinninghe Damste J.S."/>
            <person name="Khijniak T.V."/>
            <person name="Kublanov I.V."/>
            <person name="Toshchakov S.V."/>
        </authorList>
    </citation>
    <scope>NUCLEOTIDE SEQUENCE [LARGE SCALE GENOMIC DNA]</scope>
    <source>
        <strain evidence="16 17">AArcht4T</strain>
    </source>
</reference>
<accession>A0A3N6LXK0</accession>
<dbReference type="InterPro" id="IPR003148">
    <property type="entry name" value="RCK_N"/>
</dbReference>
<keyword evidence="10" id="KW-0520">NAD</keyword>
<comment type="caution">
    <text evidence="16">The sequence shown here is derived from an EMBL/GenBank/DDBJ whole genome shotgun (WGS) entry which is preliminary data.</text>
</comment>
<keyword evidence="5" id="KW-1003">Cell membrane</keyword>
<dbReference type="InterPro" id="IPR038770">
    <property type="entry name" value="Na+/solute_symporter_sf"/>
</dbReference>
<dbReference type="Pfam" id="PF02080">
    <property type="entry name" value="TrkA_C"/>
    <property type="match status" value="1"/>
</dbReference>
<evidence type="ECO:0000313" key="16">
    <source>
        <dbReference type="EMBL" id="RQG95513.1"/>
    </source>
</evidence>
<dbReference type="InterPro" id="IPR036721">
    <property type="entry name" value="RCK_C_sf"/>
</dbReference>
<dbReference type="OrthoDB" id="11709at2157"/>
<feature type="transmembrane region" description="Helical" evidence="13">
    <location>
        <begin position="185"/>
        <end position="207"/>
    </location>
</feature>
<dbReference type="InterPro" id="IPR006036">
    <property type="entry name" value="K_uptake_TrkA"/>
</dbReference>
<evidence type="ECO:0000256" key="8">
    <source>
        <dbReference type="ARBA" id="ARBA00022958"/>
    </source>
</evidence>
<keyword evidence="6" id="KW-0633">Potassium transport</keyword>
<evidence type="ECO:0000259" key="14">
    <source>
        <dbReference type="PROSITE" id="PS51201"/>
    </source>
</evidence>
<dbReference type="PROSITE" id="PS51201">
    <property type="entry name" value="RCK_N"/>
    <property type="match status" value="1"/>
</dbReference>
<dbReference type="GO" id="GO:0005886">
    <property type="term" value="C:plasma membrane"/>
    <property type="evidence" value="ECO:0007669"/>
    <property type="project" value="UniProtKB-SubCell"/>
</dbReference>
<evidence type="ECO:0000256" key="7">
    <source>
        <dbReference type="ARBA" id="ARBA00022692"/>
    </source>
</evidence>
<keyword evidence="12 13" id="KW-0472">Membrane</keyword>
<dbReference type="SUPFAM" id="SSF116726">
    <property type="entry name" value="TrkA C-terminal domain-like"/>
    <property type="match status" value="1"/>
</dbReference>
<comment type="function">
    <text evidence="1">Part of a potassium transport system.</text>
</comment>
<evidence type="ECO:0000256" key="13">
    <source>
        <dbReference type="SAM" id="Phobius"/>
    </source>
</evidence>
<dbReference type="GO" id="GO:1902600">
    <property type="term" value="P:proton transmembrane transport"/>
    <property type="evidence" value="ECO:0007669"/>
    <property type="project" value="InterPro"/>
</dbReference>
<dbReference type="GO" id="GO:0015297">
    <property type="term" value="F:antiporter activity"/>
    <property type="evidence" value="ECO:0007669"/>
    <property type="project" value="UniProtKB-KW"/>
</dbReference>
<keyword evidence="7 13" id="KW-0812">Transmembrane</keyword>
<feature type="transmembrane region" description="Helical" evidence="13">
    <location>
        <begin position="219"/>
        <end position="239"/>
    </location>
</feature>
<dbReference type="GO" id="GO:0015079">
    <property type="term" value="F:potassium ion transmembrane transporter activity"/>
    <property type="evidence" value="ECO:0007669"/>
    <property type="project" value="InterPro"/>
</dbReference>
<keyword evidence="4" id="KW-0050">Antiport</keyword>
<feature type="transmembrane region" description="Helical" evidence="13">
    <location>
        <begin position="333"/>
        <end position="354"/>
    </location>
</feature>
<feature type="transmembrane region" description="Helical" evidence="13">
    <location>
        <begin position="366"/>
        <end position="387"/>
    </location>
</feature>
<feature type="transmembrane region" description="Helical" evidence="13">
    <location>
        <begin position="294"/>
        <end position="312"/>
    </location>
</feature>
<dbReference type="Gene3D" id="1.20.1530.20">
    <property type="match status" value="1"/>
</dbReference>
<evidence type="ECO:0000256" key="4">
    <source>
        <dbReference type="ARBA" id="ARBA00022449"/>
    </source>
</evidence>
<proteinExistence type="predicted"/>
<keyword evidence="11" id="KW-0406">Ion transport</keyword>
<dbReference type="SUPFAM" id="SSF51735">
    <property type="entry name" value="NAD(P)-binding Rossmann-fold domains"/>
    <property type="match status" value="1"/>
</dbReference>
<evidence type="ECO:0000256" key="9">
    <source>
        <dbReference type="ARBA" id="ARBA00022989"/>
    </source>
</evidence>
<keyword evidence="9 13" id="KW-1133">Transmembrane helix</keyword>
<protein>
    <submittedName>
        <fullName evidence="16">Potassium transporter</fullName>
    </submittedName>
</protein>
<dbReference type="InterPro" id="IPR036291">
    <property type="entry name" value="NAD(P)-bd_dom_sf"/>
</dbReference>
<evidence type="ECO:0000256" key="10">
    <source>
        <dbReference type="ARBA" id="ARBA00023027"/>
    </source>
</evidence>
<sequence>MNLVATVALVLALGVASRVLADRLRIPSVLFLIVAGIAIGPEILGFVSRETFGGGLSAMVGVSVAIILFEGGYHLRLEKLRESPTALFRMITVGAAITWLGTAAATVVFLETSFEVGLLVGALLIATGPTVIGPILQVVTVRDHVAAVLEGEGVINDVTAAILVVVVFEVLVAGNGTPAALVGNFALRLLVGIAVGATVAATVWLVLDRGRSRPCAAPLHARLIVLAGIVVAYGGAELIASETGIAAAATAGFVLGNVDLPYHEAVIDFLDDVSVVVLSFVFVALAALIDFGDIFSLGLAGLLVVVAVTMVLRPAVIYLSTMSIDRFTRNERLFLSAVGPRGIIPASVATLFAVELQALGRPQEAQLLAGTVFLIIFATVVLQAGLARQIANYLEVSPMRTIIVGGGRVGLSLAQRLEQDGENVLLVDRDPDAVEKARKRGLRALEGDGTDADVLERAGADDAKTVIATTPDDDVNLLVCQLAKTSYDVEKVASRVNQPDNVGAFESLGVHAIDLSMATAWSLENVLERPSLSAWMNELGRTGDVQEIEVTATDLVGKSIAELNAEIPDGCIVGLLTHRDGATEVPTGDHELREGDRVTFIGQTKAVDRAIKRFHPHD</sequence>
<keyword evidence="8" id="KW-0630">Potassium</keyword>
<dbReference type="Gene3D" id="3.40.50.720">
    <property type="entry name" value="NAD(P)-binding Rossmann-like Domain"/>
    <property type="match status" value="1"/>
</dbReference>
<feature type="domain" description="RCK N-terminal" evidence="14">
    <location>
        <begin position="398"/>
        <end position="517"/>
    </location>
</feature>
<evidence type="ECO:0000256" key="1">
    <source>
        <dbReference type="ARBA" id="ARBA00003660"/>
    </source>
</evidence>
<evidence type="ECO:0000256" key="5">
    <source>
        <dbReference type="ARBA" id="ARBA00022475"/>
    </source>
</evidence>
<evidence type="ECO:0000256" key="3">
    <source>
        <dbReference type="ARBA" id="ARBA00022448"/>
    </source>
</evidence>
<dbReference type="PANTHER" id="PTHR32507">
    <property type="entry name" value="NA(+)/H(+) ANTIPORTER 1"/>
    <property type="match status" value="1"/>
</dbReference>
<dbReference type="AlphaFoldDB" id="A0A3N6LXK0"/>
<feature type="transmembrane region" description="Helical" evidence="13">
    <location>
        <begin position="269"/>
        <end position="288"/>
    </location>
</feature>
<dbReference type="PANTHER" id="PTHR32507:SF0">
    <property type="entry name" value="NA(+)_H(+) ANTIPORTER 2-RELATED"/>
    <property type="match status" value="1"/>
</dbReference>
<evidence type="ECO:0000256" key="11">
    <source>
        <dbReference type="ARBA" id="ARBA00023065"/>
    </source>
</evidence>
<dbReference type="RefSeq" id="WP_124195228.1">
    <property type="nucleotide sequence ID" value="NZ_REGA01000005.1"/>
</dbReference>
<dbReference type="InterPro" id="IPR006153">
    <property type="entry name" value="Cation/H_exchanger_TM"/>
</dbReference>
<feature type="transmembrane region" description="Helical" evidence="13">
    <location>
        <begin position="87"/>
        <end position="110"/>
    </location>
</feature>
<evidence type="ECO:0000256" key="12">
    <source>
        <dbReference type="ARBA" id="ARBA00023136"/>
    </source>
</evidence>
<feature type="transmembrane region" description="Helical" evidence="13">
    <location>
        <begin position="56"/>
        <end position="75"/>
    </location>
</feature>
<keyword evidence="3" id="KW-0813">Transport</keyword>
<evidence type="ECO:0000256" key="6">
    <source>
        <dbReference type="ARBA" id="ARBA00022538"/>
    </source>
</evidence>
<dbReference type="Pfam" id="PF00999">
    <property type="entry name" value="Na_H_Exchanger"/>
    <property type="match status" value="1"/>
</dbReference>
<feature type="transmembrane region" description="Helical" evidence="13">
    <location>
        <begin position="153"/>
        <end position="173"/>
    </location>
</feature>
<keyword evidence="17" id="KW-1185">Reference proteome</keyword>
<dbReference type="PROSITE" id="PS51202">
    <property type="entry name" value="RCK_C"/>
    <property type="match status" value="1"/>
</dbReference>
<evidence type="ECO:0000259" key="15">
    <source>
        <dbReference type="PROSITE" id="PS51202"/>
    </source>
</evidence>
<evidence type="ECO:0000313" key="17">
    <source>
        <dbReference type="Proteomes" id="UP000282323"/>
    </source>
</evidence>
<dbReference type="PRINTS" id="PR00335">
    <property type="entry name" value="KUPTAKETRKA"/>
</dbReference>
<feature type="transmembrane region" description="Helical" evidence="13">
    <location>
        <begin position="116"/>
        <end position="141"/>
    </location>
</feature>
<name>A0A3N6LXK0_NATCH</name>